<gene>
    <name evidence="7" type="ORF">PPSC2_26775</name>
</gene>
<keyword evidence="2 5" id="KW-0812">Transmembrane</keyword>
<keyword evidence="4 5" id="KW-0472">Membrane</keyword>
<feature type="domain" description="NfeD-like C-terminal" evidence="6">
    <location>
        <begin position="80"/>
        <end position="140"/>
    </location>
</feature>
<proteinExistence type="predicted"/>
<accession>E3EJS0</accession>
<keyword evidence="3 5" id="KW-1133">Transmembrane helix</keyword>
<dbReference type="eggNOG" id="COG1585">
    <property type="taxonomic scope" value="Bacteria"/>
</dbReference>
<protein>
    <recommendedName>
        <fullName evidence="6">NfeD-like C-terminal domain-containing protein</fullName>
    </recommendedName>
</protein>
<dbReference type="Gene3D" id="2.40.50.140">
    <property type="entry name" value="Nucleic acid-binding proteins"/>
    <property type="match status" value="1"/>
</dbReference>
<feature type="transmembrane region" description="Helical" evidence="5">
    <location>
        <begin position="7"/>
        <end position="37"/>
    </location>
</feature>
<dbReference type="Proteomes" id="UP000006868">
    <property type="component" value="Plasmid pSC2"/>
</dbReference>
<dbReference type="PATRIC" id="fig|886882.15.peg.5660"/>
<dbReference type="AlphaFoldDB" id="E3EJS0"/>
<evidence type="ECO:0000313" key="8">
    <source>
        <dbReference type="Proteomes" id="UP000006868"/>
    </source>
</evidence>
<evidence type="ECO:0000259" key="6">
    <source>
        <dbReference type="Pfam" id="PF01957"/>
    </source>
</evidence>
<evidence type="ECO:0000256" key="4">
    <source>
        <dbReference type="ARBA" id="ARBA00023136"/>
    </source>
</evidence>
<evidence type="ECO:0000313" key="7">
    <source>
        <dbReference type="EMBL" id="ADO59668.1"/>
    </source>
</evidence>
<evidence type="ECO:0000256" key="1">
    <source>
        <dbReference type="ARBA" id="ARBA00004141"/>
    </source>
</evidence>
<reference evidence="7 8" key="1">
    <citation type="journal article" date="2011" name="J. Bacteriol.">
        <title>Complete genome sequence of Paenibacillus polymyxa SC2, a strain of plant growth-promoting Rhizobacterium with broad-spectrum antimicrobial activity.</title>
        <authorList>
            <person name="Ma M."/>
            <person name="Wang C."/>
            <person name="Ding Y."/>
            <person name="Li L."/>
            <person name="Shen D."/>
            <person name="Jiang X."/>
            <person name="Guan D."/>
            <person name="Cao F."/>
            <person name="Chen H."/>
            <person name="Feng R."/>
            <person name="Wang X."/>
            <person name="Ge Y."/>
            <person name="Yao L."/>
            <person name="Bing X."/>
            <person name="Yang X."/>
            <person name="Li J."/>
            <person name="Du B."/>
        </authorList>
    </citation>
    <scope>NUCLEOTIDE SEQUENCE [LARGE SCALE GENOMIC DNA]</scope>
    <source>
        <strain evidence="7 8">SC2</strain>
        <plasmid evidence="8">pSC2</plasmid>
    </source>
</reference>
<dbReference type="RefSeq" id="WP_013386082.1">
    <property type="nucleotide sequence ID" value="NC_014628.2"/>
</dbReference>
<dbReference type="InterPro" id="IPR012340">
    <property type="entry name" value="NA-bd_OB-fold"/>
</dbReference>
<comment type="subcellular location">
    <subcellularLocation>
        <location evidence="1">Membrane</location>
        <topology evidence="1">Multi-pass membrane protein</topology>
    </subcellularLocation>
</comment>
<dbReference type="GO" id="GO:0005886">
    <property type="term" value="C:plasma membrane"/>
    <property type="evidence" value="ECO:0007669"/>
    <property type="project" value="TreeGrafter"/>
</dbReference>
<dbReference type="InterPro" id="IPR002810">
    <property type="entry name" value="NfeD-like_C"/>
</dbReference>
<dbReference type="HOGENOM" id="CLU_116732_2_1_9"/>
<evidence type="ECO:0000256" key="2">
    <source>
        <dbReference type="ARBA" id="ARBA00022692"/>
    </source>
</evidence>
<dbReference type="EMBL" id="CP002214">
    <property type="protein sequence ID" value="ADO59668.1"/>
    <property type="molecule type" value="Genomic_DNA"/>
</dbReference>
<dbReference type="SUPFAM" id="SSF141322">
    <property type="entry name" value="NfeD domain-like"/>
    <property type="match status" value="1"/>
</dbReference>
<dbReference type="PANTHER" id="PTHR33507">
    <property type="entry name" value="INNER MEMBRANE PROTEIN YBBJ"/>
    <property type="match status" value="1"/>
</dbReference>
<dbReference type="PANTHER" id="PTHR33507:SF3">
    <property type="entry name" value="INNER MEMBRANE PROTEIN YBBJ"/>
    <property type="match status" value="1"/>
</dbReference>
<name>E3EJS0_PAEPS</name>
<evidence type="ECO:0000256" key="3">
    <source>
        <dbReference type="ARBA" id="ARBA00022989"/>
    </source>
</evidence>
<organism evidence="7 8">
    <name type="scientific">Paenibacillus polymyxa (strain SC2)</name>
    <name type="common">Bacillus polymyxa</name>
    <dbReference type="NCBI Taxonomy" id="886882"/>
    <lineage>
        <taxon>Bacteria</taxon>
        <taxon>Bacillati</taxon>
        <taxon>Bacillota</taxon>
        <taxon>Bacilli</taxon>
        <taxon>Bacillales</taxon>
        <taxon>Paenibacillaceae</taxon>
        <taxon>Paenibacillus</taxon>
    </lineage>
</organism>
<feature type="transmembrane region" description="Helical" evidence="5">
    <location>
        <begin position="43"/>
        <end position="63"/>
    </location>
</feature>
<keyword evidence="7" id="KW-0614">Plasmid</keyword>
<sequence>MNALIWIMVFVLGVLVELFTTTFVALCFSVGSVFGFLTLLLHAPLVVQILSFLIATGLAIWLLKPLRDRYLSKDIVKTNVDALIGEWGIVMEPISNLDFRGAVKVKGITYSARSENGEEIPTGTQVIVNRVEGVKFYVSPL</sequence>
<evidence type="ECO:0000256" key="5">
    <source>
        <dbReference type="SAM" id="Phobius"/>
    </source>
</evidence>
<dbReference type="InterPro" id="IPR052165">
    <property type="entry name" value="Membrane_assoc_protease"/>
</dbReference>
<dbReference type="KEGG" id="ppm:PPSC2_26775"/>
<dbReference type="Pfam" id="PF01957">
    <property type="entry name" value="NfeD"/>
    <property type="match status" value="1"/>
</dbReference>
<dbReference type="OrthoDB" id="5054at2"/>
<geneLocation type="plasmid" evidence="7 8">
    <name>pSC2</name>
</geneLocation>